<evidence type="ECO:0000313" key="5">
    <source>
        <dbReference type="Proteomes" id="UP000430272"/>
    </source>
</evidence>
<dbReference type="PROSITE" id="PS51318">
    <property type="entry name" value="TAT"/>
    <property type="match status" value="1"/>
</dbReference>
<dbReference type="PANTHER" id="PTHR43606">
    <property type="entry name" value="PHOSPHATASE, PUTATIVE (AFU_ORTHOLOGUE AFUA_6G08710)-RELATED"/>
    <property type="match status" value="1"/>
</dbReference>
<dbReference type="Pfam" id="PF16655">
    <property type="entry name" value="PhoD_N"/>
    <property type="match status" value="1"/>
</dbReference>
<dbReference type="SUPFAM" id="SSF56300">
    <property type="entry name" value="Metallo-dependent phosphatases"/>
    <property type="match status" value="1"/>
</dbReference>
<dbReference type="Gene3D" id="3.60.21.70">
    <property type="entry name" value="PhoD-like phosphatase"/>
    <property type="match status" value="1"/>
</dbReference>
<feature type="region of interest" description="Disordered" evidence="1">
    <location>
        <begin position="241"/>
        <end position="261"/>
    </location>
</feature>
<dbReference type="InterPro" id="IPR006311">
    <property type="entry name" value="TAT_signal"/>
</dbReference>
<gene>
    <name evidence="4" type="ORF">GRI47_12850</name>
</gene>
<dbReference type="RefSeq" id="WP_160661750.1">
    <property type="nucleotide sequence ID" value="NZ_BAABDV010000001.1"/>
</dbReference>
<protein>
    <submittedName>
        <fullName evidence="4">Alkaline phosphatase</fullName>
    </submittedName>
</protein>
<dbReference type="InterPro" id="IPR038607">
    <property type="entry name" value="PhoD-like_sf"/>
</dbReference>
<dbReference type="InterPro" id="IPR029052">
    <property type="entry name" value="Metallo-depent_PP-like"/>
</dbReference>
<dbReference type="Pfam" id="PF09423">
    <property type="entry name" value="PhoD"/>
    <property type="match status" value="1"/>
</dbReference>
<dbReference type="Proteomes" id="UP000430272">
    <property type="component" value="Unassembled WGS sequence"/>
</dbReference>
<evidence type="ECO:0000256" key="1">
    <source>
        <dbReference type="SAM" id="MobiDB-lite"/>
    </source>
</evidence>
<feature type="domain" description="Phospholipase D N-terminal" evidence="3">
    <location>
        <begin position="47"/>
        <end position="134"/>
    </location>
</feature>
<dbReference type="AlphaFoldDB" id="A0A844YBT2"/>
<dbReference type="EMBL" id="WTYD01000002">
    <property type="protein sequence ID" value="MXO54887.1"/>
    <property type="molecule type" value="Genomic_DNA"/>
</dbReference>
<organism evidence="4 5">
    <name type="scientific">Qipengyuania pelagi</name>
    <dbReference type="NCBI Taxonomy" id="994320"/>
    <lineage>
        <taxon>Bacteria</taxon>
        <taxon>Pseudomonadati</taxon>
        <taxon>Pseudomonadota</taxon>
        <taxon>Alphaproteobacteria</taxon>
        <taxon>Sphingomonadales</taxon>
        <taxon>Erythrobacteraceae</taxon>
        <taxon>Qipengyuania</taxon>
    </lineage>
</organism>
<accession>A0A844YBT2</accession>
<name>A0A844YBT2_9SPHN</name>
<feature type="domain" description="PhoD-like phosphatase metallophosphatase" evidence="2">
    <location>
        <begin position="145"/>
        <end position="520"/>
    </location>
</feature>
<evidence type="ECO:0000259" key="3">
    <source>
        <dbReference type="Pfam" id="PF16655"/>
    </source>
</evidence>
<dbReference type="PANTHER" id="PTHR43606:SF2">
    <property type="entry name" value="ALKALINE PHOSPHATASE FAMILY PROTEIN (AFU_ORTHOLOGUE AFUA_5G03860)"/>
    <property type="match status" value="1"/>
</dbReference>
<evidence type="ECO:0000259" key="2">
    <source>
        <dbReference type="Pfam" id="PF09423"/>
    </source>
</evidence>
<dbReference type="InterPro" id="IPR052900">
    <property type="entry name" value="Phospholipid_Metab_Enz"/>
</dbReference>
<dbReference type="OrthoDB" id="327733at2"/>
<sequence>MFPTEPPAAALLPALDRRHVLKGGILAAGALSAPLSAQLSAQRGFTHGVASGEPGADGVLLWTRFVAGQDTQLDWRVMEADANRRVVAEGRATASPTSDFCCKAQVTGLDPGKWYYYRFTAPDGTQSDEGRTRTLPVGPTSRFRMAVFSCSNMGFGWFNAYAHAAESNQFDCALHLGDYFYEYGPGTYDNPDFAMRQPDPPREIVALADYRMRYAQYRSDRDLQRLHQVYPMISGWDDHESANDSWKGGAQNHQPETEGPWSVRKAAAMRAYREWMPVSDAPWAAYEIGDLATLFRLETRLEARSEQFDYASILSGKVTPESASAALVAFRGGVYNDPAREMLGARQQAWLAEGLMRSARAGKPWQVLVQQVLMGKLATAPRLAENLPSDMAERTRRYVEAGAMASRNELPLNLDAWDGYPAARERVLRAALEADANLVSLAGDTHNAWAFDLTQDGAQVGVEFGGQSVTSPGLENYVTYVPTAELERETVRFNPELQWMDASHRGYMAVELTPGSATSEYRLMGAKRRGTTLAGTKRITALAGQKRLEAV</sequence>
<reference evidence="4 5" key="1">
    <citation type="submission" date="2019-12" db="EMBL/GenBank/DDBJ databases">
        <title>Genomic-based taxomic classification of the family Erythrobacteraceae.</title>
        <authorList>
            <person name="Xu L."/>
        </authorList>
    </citation>
    <scope>NUCLEOTIDE SEQUENCE [LARGE SCALE GENOMIC DNA]</scope>
    <source>
        <strain evidence="4 5">JCM 17468</strain>
    </source>
</reference>
<dbReference type="Gene3D" id="2.60.40.380">
    <property type="entry name" value="Purple acid phosphatase-like, N-terminal"/>
    <property type="match status" value="1"/>
</dbReference>
<dbReference type="CDD" id="cd07389">
    <property type="entry name" value="MPP_PhoD"/>
    <property type="match status" value="1"/>
</dbReference>
<dbReference type="InterPro" id="IPR018946">
    <property type="entry name" value="PhoD-like_MPP"/>
</dbReference>
<proteinExistence type="predicted"/>
<evidence type="ECO:0000313" key="4">
    <source>
        <dbReference type="EMBL" id="MXO54887.1"/>
    </source>
</evidence>
<keyword evidence="5" id="KW-1185">Reference proteome</keyword>
<dbReference type="InterPro" id="IPR032093">
    <property type="entry name" value="PhoD_N"/>
</dbReference>
<comment type="caution">
    <text evidence="4">The sequence shown here is derived from an EMBL/GenBank/DDBJ whole genome shotgun (WGS) entry which is preliminary data.</text>
</comment>